<protein>
    <submittedName>
        <fullName evidence="2">Uncharacterized protein</fullName>
    </submittedName>
</protein>
<name>A0A9P4M076_9PEZI</name>
<comment type="caution">
    <text evidence="2">The sequence shown here is derived from an EMBL/GenBank/DDBJ whole genome shotgun (WGS) entry which is preliminary data.</text>
</comment>
<feature type="compositionally biased region" description="Polar residues" evidence="1">
    <location>
        <begin position="105"/>
        <end position="121"/>
    </location>
</feature>
<evidence type="ECO:0000313" key="2">
    <source>
        <dbReference type="EMBL" id="KAF2087628.1"/>
    </source>
</evidence>
<keyword evidence="3" id="KW-1185">Reference proteome</keyword>
<evidence type="ECO:0000256" key="1">
    <source>
        <dbReference type="SAM" id="MobiDB-lite"/>
    </source>
</evidence>
<accession>A0A9P4M076</accession>
<organism evidence="2 3">
    <name type="scientific">Saccharata proteae CBS 121410</name>
    <dbReference type="NCBI Taxonomy" id="1314787"/>
    <lineage>
        <taxon>Eukaryota</taxon>
        <taxon>Fungi</taxon>
        <taxon>Dikarya</taxon>
        <taxon>Ascomycota</taxon>
        <taxon>Pezizomycotina</taxon>
        <taxon>Dothideomycetes</taxon>
        <taxon>Dothideomycetes incertae sedis</taxon>
        <taxon>Botryosphaeriales</taxon>
        <taxon>Saccharataceae</taxon>
        <taxon>Saccharata</taxon>
    </lineage>
</organism>
<sequence>MWTIWIQSRAPLAVITVFNWQNARVPSLAAFVTSPNHHFWPRMPKEIKFEFFCQVDEKPPSTREPDFLRLRYSYYTAMSSRWYCCSSEEPAGLIKDIDIVDDRATSPSINRRSDVQTSSNGRVRKPESAYEFSGCS</sequence>
<reference evidence="2" key="1">
    <citation type="journal article" date="2020" name="Stud. Mycol.">
        <title>101 Dothideomycetes genomes: a test case for predicting lifestyles and emergence of pathogens.</title>
        <authorList>
            <person name="Haridas S."/>
            <person name="Albert R."/>
            <person name="Binder M."/>
            <person name="Bloem J."/>
            <person name="Labutti K."/>
            <person name="Salamov A."/>
            <person name="Andreopoulos B."/>
            <person name="Baker S."/>
            <person name="Barry K."/>
            <person name="Bills G."/>
            <person name="Bluhm B."/>
            <person name="Cannon C."/>
            <person name="Castanera R."/>
            <person name="Culley D."/>
            <person name="Daum C."/>
            <person name="Ezra D."/>
            <person name="Gonzalez J."/>
            <person name="Henrissat B."/>
            <person name="Kuo A."/>
            <person name="Liang C."/>
            <person name="Lipzen A."/>
            <person name="Lutzoni F."/>
            <person name="Magnuson J."/>
            <person name="Mondo S."/>
            <person name="Nolan M."/>
            <person name="Ohm R."/>
            <person name="Pangilinan J."/>
            <person name="Park H.-J."/>
            <person name="Ramirez L."/>
            <person name="Alfaro M."/>
            <person name="Sun H."/>
            <person name="Tritt A."/>
            <person name="Yoshinaga Y."/>
            <person name="Zwiers L.-H."/>
            <person name="Turgeon B."/>
            <person name="Goodwin S."/>
            <person name="Spatafora J."/>
            <person name="Crous P."/>
            <person name="Grigoriev I."/>
        </authorList>
    </citation>
    <scope>NUCLEOTIDE SEQUENCE</scope>
    <source>
        <strain evidence="2">CBS 121410</strain>
    </source>
</reference>
<gene>
    <name evidence="2" type="ORF">K490DRAFT_56725</name>
</gene>
<feature type="region of interest" description="Disordered" evidence="1">
    <location>
        <begin position="105"/>
        <end position="136"/>
    </location>
</feature>
<dbReference type="AlphaFoldDB" id="A0A9P4M076"/>
<dbReference type="Proteomes" id="UP000799776">
    <property type="component" value="Unassembled WGS sequence"/>
</dbReference>
<dbReference type="EMBL" id="ML978719">
    <property type="protein sequence ID" value="KAF2087628.1"/>
    <property type="molecule type" value="Genomic_DNA"/>
</dbReference>
<evidence type="ECO:0000313" key="3">
    <source>
        <dbReference type="Proteomes" id="UP000799776"/>
    </source>
</evidence>
<proteinExistence type="predicted"/>